<evidence type="ECO:0000313" key="4">
    <source>
        <dbReference type="Proteomes" id="UP000219559"/>
    </source>
</evidence>
<dbReference type="PANTHER" id="PTHR35848">
    <property type="entry name" value="OXALATE-BINDING PROTEIN"/>
    <property type="match status" value="1"/>
</dbReference>
<gene>
    <name evidence="3" type="ORF">B7P33_14240</name>
</gene>
<evidence type="ECO:0000256" key="1">
    <source>
        <dbReference type="ARBA" id="ARBA00022723"/>
    </source>
</evidence>
<evidence type="ECO:0000313" key="3">
    <source>
        <dbReference type="EMBL" id="PCE63374.1"/>
    </source>
</evidence>
<protein>
    <recommendedName>
        <fullName evidence="2">Cupin type-2 domain-containing protein</fullName>
    </recommendedName>
</protein>
<dbReference type="InterPro" id="IPR011051">
    <property type="entry name" value="RmlC_Cupin_sf"/>
</dbReference>
<dbReference type="GO" id="GO:0046872">
    <property type="term" value="F:metal ion binding"/>
    <property type="evidence" value="ECO:0007669"/>
    <property type="project" value="UniProtKB-KW"/>
</dbReference>
<accession>A0A2A4G5Y9</accession>
<dbReference type="SUPFAM" id="SSF51182">
    <property type="entry name" value="RmlC-like cupins"/>
    <property type="match status" value="1"/>
</dbReference>
<proteinExistence type="predicted"/>
<name>A0A2A4G5Y9_9FLAO</name>
<dbReference type="RefSeq" id="WP_097443328.1">
    <property type="nucleotide sequence ID" value="NZ_NBWU01000005.1"/>
</dbReference>
<organism evidence="3 4">
    <name type="scientific">Sediminicola luteus</name>
    <dbReference type="NCBI Taxonomy" id="319238"/>
    <lineage>
        <taxon>Bacteria</taxon>
        <taxon>Pseudomonadati</taxon>
        <taxon>Bacteroidota</taxon>
        <taxon>Flavobacteriia</taxon>
        <taxon>Flavobacteriales</taxon>
        <taxon>Flavobacteriaceae</taxon>
        <taxon>Sediminicola</taxon>
    </lineage>
</organism>
<dbReference type="EMBL" id="NBWU01000005">
    <property type="protein sequence ID" value="PCE63374.1"/>
    <property type="molecule type" value="Genomic_DNA"/>
</dbReference>
<dbReference type="InterPro" id="IPR051610">
    <property type="entry name" value="GPI/OXD"/>
</dbReference>
<dbReference type="PANTHER" id="PTHR35848:SF6">
    <property type="entry name" value="CUPIN TYPE-2 DOMAIN-CONTAINING PROTEIN"/>
    <property type="match status" value="1"/>
</dbReference>
<reference evidence="3 4" key="1">
    <citation type="submission" date="2017-04" db="EMBL/GenBank/DDBJ databases">
        <title>A new member of the family Flavobacteriaceae isolated from ascidians.</title>
        <authorList>
            <person name="Chen L."/>
        </authorList>
    </citation>
    <scope>NUCLEOTIDE SEQUENCE [LARGE SCALE GENOMIC DNA]</scope>
    <source>
        <strain evidence="3 4">HQA918</strain>
    </source>
</reference>
<dbReference type="Gene3D" id="2.60.120.10">
    <property type="entry name" value="Jelly Rolls"/>
    <property type="match status" value="1"/>
</dbReference>
<comment type="caution">
    <text evidence="3">The sequence shown here is derived from an EMBL/GenBank/DDBJ whole genome shotgun (WGS) entry which is preliminary data.</text>
</comment>
<dbReference type="InterPro" id="IPR013096">
    <property type="entry name" value="Cupin_2"/>
</dbReference>
<dbReference type="Pfam" id="PF07883">
    <property type="entry name" value="Cupin_2"/>
    <property type="match status" value="1"/>
</dbReference>
<keyword evidence="1" id="KW-0479">Metal-binding</keyword>
<feature type="domain" description="Cupin type-2" evidence="2">
    <location>
        <begin position="42"/>
        <end position="109"/>
    </location>
</feature>
<evidence type="ECO:0000259" key="2">
    <source>
        <dbReference type="Pfam" id="PF07883"/>
    </source>
</evidence>
<dbReference type="OrthoDB" id="9791637at2"/>
<dbReference type="InterPro" id="IPR014710">
    <property type="entry name" value="RmlC-like_jellyroll"/>
</dbReference>
<dbReference type="AlphaFoldDB" id="A0A2A4G5Y9"/>
<keyword evidence="4" id="KW-1185">Reference proteome</keyword>
<dbReference type="Proteomes" id="UP000219559">
    <property type="component" value="Unassembled WGS sequence"/>
</dbReference>
<sequence length="135" mass="15577">MATGYTFRKSSDGWEEQVLGRDHLWHFHPEITTMADTLLVKVTMPPKGFHDFHRHPEMNEILYILKGTAEQWVEDEMQLLQAGDSVYMDPDVVHATFNAGDTDLEFLAILAPKAGWEAGTIDEYKNEPYCNYRKD</sequence>